<reference evidence="1" key="1">
    <citation type="submission" date="2018-05" db="EMBL/GenBank/DDBJ databases">
        <authorList>
            <person name="Lanie J.A."/>
            <person name="Ng W.-L."/>
            <person name="Kazmierczak K.M."/>
            <person name="Andrzejewski T.M."/>
            <person name="Davidsen T.M."/>
            <person name="Wayne K.J."/>
            <person name="Tettelin H."/>
            <person name="Glass J.I."/>
            <person name="Rusch D."/>
            <person name="Podicherti R."/>
            <person name="Tsui H.-C.T."/>
            <person name="Winkler M.E."/>
        </authorList>
    </citation>
    <scope>NUCLEOTIDE SEQUENCE</scope>
</reference>
<sequence>MIVSSFLSAQMSSSSSSKFQSLILPGLGELEMGHEKRARSFFIREAALWLVCIGGTKAANWHESDYRAFAEIHANVDMNDKDYLFSVNLGHYDSFSEYNAINTRKRLTGDLYKEGGNQWQWD</sequence>
<feature type="non-terminal residue" evidence="1">
    <location>
        <position position="122"/>
    </location>
</feature>
<accession>A0A383D732</accession>
<name>A0A383D732_9ZZZZ</name>
<evidence type="ECO:0000313" key="1">
    <source>
        <dbReference type="EMBL" id="SVE40075.1"/>
    </source>
</evidence>
<dbReference type="AlphaFoldDB" id="A0A383D732"/>
<organism evidence="1">
    <name type="scientific">marine metagenome</name>
    <dbReference type="NCBI Taxonomy" id="408172"/>
    <lineage>
        <taxon>unclassified sequences</taxon>
        <taxon>metagenomes</taxon>
        <taxon>ecological metagenomes</taxon>
    </lineage>
</organism>
<proteinExistence type="predicted"/>
<gene>
    <name evidence="1" type="ORF">METZ01_LOCUS492929</name>
</gene>
<evidence type="ECO:0008006" key="2">
    <source>
        <dbReference type="Google" id="ProtNLM"/>
    </source>
</evidence>
<dbReference type="EMBL" id="UINC01214721">
    <property type="protein sequence ID" value="SVE40075.1"/>
    <property type="molecule type" value="Genomic_DNA"/>
</dbReference>
<protein>
    <recommendedName>
        <fullName evidence="2">DUF5683 domain-containing protein</fullName>
    </recommendedName>
</protein>